<gene>
    <name evidence="4" type="ORF">IAC10_02640</name>
</gene>
<evidence type="ECO:0000256" key="1">
    <source>
        <dbReference type="PROSITE-ProRule" id="PRU00339"/>
    </source>
</evidence>
<feature type="repeat" description="TPR" evidence="1">
    <location>
        <begin position="500"/>
        <end position="533"/>
    </location>
</feature>
<dbReference type="Pfam" id="PF00515">
    <property type="entry name" value="TPR_1"/>
    <property type="match status" value="2"/>
</dbReference>
<evidence type="ECO:0000256" key="3">
    <source>
        <dbReference type="SAM" id="SignalP"/>
    </source>
</evidence>
<protein>
    <submittedName>
        <fullName evidence="4">Tetratricopeptide repeat protein</fullName>
    </submittedName>
</protein>
<dbReference type="AlphaFoldDB" id="A0A9D1EX58"/>
<dbReference type="PANTHER" id="PTHR12558">
    <property type="entry name" value="CELL DIVISION CYCLE 16,23,27"/>
    <property type="match status" value="1"/>
</dbReference>
<feature type="chain" id="PRO_5039083528" evidence="3">
    <location>
        <begin position="21"/>
        <end position="703"/>
    </location>
</feature>
<evidence type="ECO:0000256" key="2">
    <source>
        <dbReference type="SAM" id="Coils"/>
    </source>
</evidence>
<dbReference type="SUPFAM" id="SSF48452">
    <property type="entry name" value="TPR-like"/>
    <property type="match status" value="2"/>
</dbReference>
<dbReference type="SMART" id="SM00028">
    <property type="entry name" value="TPR"/>
    <property type="match status" value="10"/>
</dbReference>
<feature type="coiled-coil region" evidence="2">
    <location>
        <begin position="553"/>
        <end position="587"/>
    </location>
</feature>
<keyword evidence="2" id="KW-0175">Coiled coil</keyword>
<sequence length="703" mass="79223">MKKSVIVLISVLSLMQPAFADFKEHFDLGQQYLSNYQYSGAVTEFKNALRINYLDNSARIGLINSYLARGAYYANNEKNWQKAADDYRSALFYMMYYPNANQVKSSAQGITPVTNNLNRCLSVLKFNTSPQSRYDTAKQLRAEGNFAAAAYEFNQSLGDKSLIKDSYEQVGDIMRLLGNDPKAAEYYRKAISVSPTDVPLRLTYAKLLDKLEQEEAAVEEYNYILTKSIDNKDVLYSLERIYKKKLEESPSDSDLTSNLGAILQKQGKLDEALAYYKKAEQLDPSNINTRINVGTLYQQKEDYKTAVIAYDSVLILYPDNLNANIYKAQCLAALGNVKEAQAAYKKVLALDPSNTEAQNGIFESAKKSMPVAQFIDYVKKNANGEDMSGMLYSYALDLHKQNKLDDAITLYNELLKTDTTGEVYINLAIAQSQKENFDSAINTLNTAKAKFPNNSQIAATMTSINDGALNTKLSKAADYFNNKEYQKAIQEYLKIQPATVESMLGAASAYQNLNDNANAIEYYKKALALKPTDSEIAYYIGALYADDERYTDAEAYLKKAIALNKNNQQAQDLLSQIQEQNKATALNDAIAFYDAQKYDESLALLNKILSADTNNVYALYYRGMIFDSQKKLNEAITDFKKVLSLNSTDFLILNYMIAADYDTLEKYKEACGYYSAFVNSNAPDDEYKQYAKSRLEELKQYAK</sequence>
<dbReference type="PROSITE" id="PS50293">
    <property type="entry name" value="TPR_REGION"/>
    <property type="match status" value="1"/>
</dbReference>
<dbReference type="EMBL" id="DVIU01000052">
    <property type="protein sequence ID" value="HIS35515.1"/>
    <property type="molecule type" value="Genomic_DNA"/>
</dbReference>
<organism evidence="4 5">
    <name type="scientific">Candidatus Scatousia excrementigallinarum</name>
    <dbReference type="NCBI Taxonomy" id="2840935"/>
    <lineage>
        <taxon>Bacteria</taxon>
        <taxon>Candidatus Scatousia</taxon>
    </lineage>
</organism>
<feature type="repeat" description="TPR" evidence="1">
    <location>
        <begin position="616"/>
        <end position="649"/>
    </location>
</feature>
<feature type="signal peptide" evidence="3">
    <location>
        <begin position="1"/>
        <end position="20"/>
    </location>
</feature>
<dbReference type="Proteomes" id="UP000823928">
    <property type="component" value="Unassembled WGS sequence"/>
</dbReference>
<evidence type="ECO:0000313" key="4">
    <source>
        <dbReference type="EMBL" id="HIS35515.1"/>
    </source>
</evidence>
<dbReference type="PROSITE" id="PS50005">
    <property type="entry name" value="TPR"/>
    <property type="match status" value="7"/>
</dbReference>
<dbReference type="Pfam" id="PF14559">
    <property type="entry name" value="TPR_19"/>
    <property type="match status" value="3"/>
</dbReference>
<feature type="repeat" description="TPR" evidence="1">
    <location>
        <begin position="534"/>
        <end position="567"/>
    </location>
</feature>
<dbReference type="InterPro" id="IPR019734">
    <property type="entry name" value="TPR_rpt"/>
</dbReference>
<evidence type="ECO:0000313" key="5">
    <source>
        <dbReference type="Proteomes" id="UP000823928"/>
    </source>
</evidence>
<keyword evidence="3" id="KW-0732">Signal</keyword>
<feature type="repeat" description="TPR" evidence="1">
    <location>
        <begin position="253"/>
        <end position="286"/>
    </location>
</feature>
<dbReference type="Pfam" id="PF13181">
    <property type="entry name" value="TPR_8"/>
    <property type="match status" value="1"/>
</dbReference>
<reference evidence="4" key="2">
    <citation type="journal article" date="2021" name="PeerJ">
        <title>Extensive microbial diversity within the chicken gut microbiome revealed by metagenomics and culture.</title>
        <authorList>
            <person name="Gilroy R."/>
            <person name="Ravi A."/>
            <person name="Getino M."/>
            <person name="Pursley I."/>
            <person name="Horton D.L."/>
            <person name="Alikhan N.F."/>
            <person name="Baker D."/>
            <person name="Gharbi K."/>
            <person name="Hall N."/>
            <person name="Watson M."/>
            <person name="Adriaenssens E.M."/>
            <person name="Foster-Nyarko E."/>
            <person name="Jarju S."/>
            <person name="Secka A."/>
            <person name="Antonio M."/>
            <person name="Oren A."/>
            <person name="Chaudhuri R.R."/>
            <person name="La Ragione R."/>
            <person name="Hildebrand F."/>
            <person name="Pallen M.J."/>
        </authorList>
    </citation>
    <scope>NUCLEOTIDE SEQUENCE</scope>
    <source>
        <strain evidence="4">6276</strain>
    </source>
</reference>
<proteinExistence type="predicted"/>
<feature type="repeat" description="TPR" evidence="1">
    <location>
        <begin position="287"/>
        <end position="320"/>
    </location>
</feature>
<dbReference type="PANTHER" id="PTHR12558:SF13">
    <property type="entry name" value="CELL DIVISION CYCLE PROTEIN 27 HOMOLOG"/>
    <property type="match status" value="1"/>
</dbReference>
<keyword evidence="1" id="KW-0802">TPR repeat</keyword>
<name>A0A9D1EX58_9BACT</name>
<accession>A0A9D1EX58</accession>
<reference evidence="4" key="1">
    <citation type="submission" date="2020-10" db="EMBL/GenBank/DDBJ databases">
        <authorList>
            <person name="Gilroy R."/>
        </authorList>
    </citation>
    <scope>NUCLEOTIDE SEQUENCE</scope>
    <source>
        <strain evidence="4">6276</strain>
    </source>
</reference>
<dbReference type="Gene3D" id="1.25.40.10">
    <property type="entry name" value="Tetratricopeptide repeat domain"/>
    <property type="match status" value="5"/>
</dbReference>
<feature type="repeat" description="TPR" evidence="1">
    <location>
        <begin position="164"/>
        <end position="197"/>
    </location>
</feature>
<feature type="repeat" description="TPR" evidence="1">
    <location>
        <begin position="321"/>
        <end position="354"/>
    </location>
</feature>
<dbReference type="InterPro" id="IPR011990">
    <property type="entry name" value="TPR-like_helical_dom_sf"/>
</dbReference>
<comment type="caution">
    <text evidence="4">The sequence shown here is derived from an EMBL/GenBank/DDBJ whole genome shotgun (WGS) entry which is preliminary data.</text>
</comment>